<protein>
    <submittedName>
        <fullName evidence="5">Metalloregulator ArsR/SmtB family transcription factor</fullName>
    </submittedName>
</protein>
<dbReference type="InterPro" id="IPR036390">
    <property type="entry name" value="WH_DNA-bd_sf"/>
</dbReference>
<feature type="domain" description="HTH arsR-type" evidence="4">
    <location>
        <begin position="1"/>
        <end position="84"/>
    </location>
</feature>
<evidence type="ECO:0000313" key="6">
    <source>
        <dbReference type="Proteomes" id="UP001205919"/>
    </source>
</evidence>
<dbReference type="Proteomes" id="UP001205919">
    <property type="component" value="Unassembled WGS sequence"/>
</dbReference>
<dbReference type="PANTHER" id="PTHR33154">
    <property type="entry name" value="TRANSCRIPTIONAL REGULATOR, ARSR FAMILY"/>
    <property type="match status" value="1"/>
</dbReference>
<sequence length="84" mass="9702">MFKALSDPNRLMIVEMLSGGELCACKLLERFKITQPTLSHHMKTLCHAGLVKRHREGKWMHYTLDDERFSMLTSAIDRLAGKEK</sequence>
<evidence type="ECO:0000256" key="2">
    <source>
        <dbReference type="ARBA" id="ARBA00023125"/>
    </source>
</evidence>
<dbReference type="GO" id="GO:0003677">
    <property type="term" value="F:DNA binding"/>
    <property type="evidence" value="ECO:0007669"/>
    <property type="project" value="UniProtKB-KW"/>
</dbReference>
<dbReference type="SMART" id="SM00418">
    <property type="entry name" value="HTH_ARSR"/>
    <property type="match status" value="1"/>
</dbReference>
<dbReference type="InterPro" id="IPR001845">
    <property type="entry name" value="HTH_ArsR_DNA-bd_dom"/>
</dbReference>
<dbReference type="PANTHER" id="PTHR33154:SF18">
    <property type="entry name" value="ARSENICAL RESISTANCE OPERON REPRESSOR"/>
    <property type="match status" value="1"/>
</dbReference>
<dbReference type="InterPro" id="IPR051081">
    <property type="entry name" value="HTH_MetalResp_TranReg"/>
</dbReference>
<organism evidence="5 6">
    <name type="scientific">Cloacibacillus evryensis</name>
    <dbReference type="NCBI Taxonomy" id="508460"/>
    <lineage>
        <taxon>Bacteria</taxon>
        <taxon>Thermotogati</taxon>
        <taxon>Synergistota</taxon>
        <taxon>Synergistia</taxon>
        <taxon>Synergistales</taxon>
        <taxon>Synergistaceae</taxon>
        <taxon>Cloacibacillus</taxon>
    </lineage>
</organism>
<evidence type="ECO:0000256" key="3">
    <source>
        <dbReference type="ARBA" id="ARBA00023163"/>
    </source>
</evidence>
<dbReference type="GO" id="GO:0003700">
    <property type="term" value="F:DNA-binding transcription factor activity"/>
    <property type="evidence" value="ECO:0007669"/>
    <property type="project" value="InterPro"/>
</dbReference>
<keyword evidence="2" id="KW-0238">DNA-binding</keyword>
<dbReference type="Gene3D" id="1.10.10.10">
    <property type="entry name" value="Winged helix-like DNA-binding domain superfamily/Winged helix DNA-binding domain"/>
    <property type="match status" value="1"/>
</dbReference>
<evidence type="ECO:0000256" key="1">
    <source>
        <dbReference type="ARBA" id="ARBA00023015"/>
    </source>
</evidence>
<evidence type="ECO:0000259" key="4">
    <source>
        <dbReference type="PROSITE" id="PS50987"/>
    </source>
</evidence>
<dbReference type="EMBL" id="JANFYT010000042">
    <property type="protein sequence ID" value="MCQ4815559.1"/>
    <property type="molecule type" value="Genomic_DNA"/>
</dbReference>
<keyword evidence="1" id="KW-0805">Transcription regulation</keyword>
<dbReference type="AlphaFoldDB" id="A0AAW5K6P3"/>
<dbReference type="PRINTS" id="PR00778">
    <property type="entry name" value="HTHARSR"/>
</dbReference>
<accession>A0AAW5K6P3</accession>
<keyword evidence="3" id="KW-0804">Transcription</keyword>
<dbReference type="InterPro" id="IPR011991">
    <property type="entry name" value="ArsR-like_HTH"/>
</dbReference>
<dbReference type="Pfam" id="PF01022">
    <property type="entry name" value="HTH_5"/>
    <property type="match status" value="1"/>
</dbReference>
<name>A0AAW5K6P3_9BACT</name>
<evidence type="ECO:0000313" key="5">
    <source>
        <dbReference type="EMBL" id="MCQ4815559.1"/>
    </source>
</evidence>
<gene>
    <name evidence="5" type="ORF">NE630_14060</name>
</gene>
<dbReference type="SUPFAM" id="SSF46785">
    <property type="entry name" value="Winged helix' DNA-binding domain"/>
    <property type="match status" value="1"/>
</dbReference>
<dbReference type="NCBIfam" id="NF033788">
    <property type="entry name" value="HTH_metalloreg"/>
    <property type="match status" value="1"/>
</dbReference>
<keyword evidence="6" id="KW-1185">Reference proteome</keyword>
<dbReference type="PROSITE" id="PS50987">
    <property type="entry name" value="HTH_ARSR_2"/>
    <property type="match status" value="1"/>
</dbReference>
<dbReference type="CDD" id="cd00090">
    <property type="entry name" value="HTH_ARSR"/>
    <property type="match status" value="1"/>
</dbReference>
<comment type="caution">
    <text evidence="5">The sequence shown here is derived from an EMBL/GenBank/DDBJ whole genome shotgun (WGS) entry which is preliminary data.</text>
</comment>
<proteinExistence type="predicted"/>
<dbReference type="InterPro" id="IPR036388">
    <property type="entry name" value="WH-like_DNA-bd_sf"/>
</dbReference>
<reference evidence="5 6" key="1">
    <citation type="submission" date="2022-06" db="EMBL/GenBank/DDBJ databases">
        <title>Isolation of gut microbiota from human fecal samples.</title>
        <authorList>
            <person name="Pamer E.G."/>
            <person name="Barat B."/>
            <person name="Waligurski E."/>
            <person name="Medina S."/>
            <person name="Paddock L."/>
            <person name="Mostad J."/>
        </authorList>
    </citation>
    <scope>NUCLEOTIDE SEQUENCE [LARGE SCALE GENOMIC DNA]</scope>
    <source>
        <strain evidence="5 6">DFI.9.90</strain>
    </source>
</reference>